<keyword evidence="1" id="KW-0547">Nucleotide-binding</keyword>
<keyword evidence="2 5" id="KW-0067">ATP-binding</keyword>
<dbReference type="PANTHER" id="PTHR43582:SF2">
    <property type="entry name" value="LINEARMYCIN RESISTANCE ATP-BINDING PROTEIN LNRL"/>
    <property type="match status" value="1"/>
</dbReference>
<feature type="compositionally biased region" description="Polar residues" evidence="3">
    <location>
        <begin position="1"/>
        <end position="10"/>
    </location>
</feature>
<protein>
    <submittedName>
        <fullName evidence="5">Daunorubicin/doxorubicin resistance ATP-binding protein DrrA</fullName>
        <ecNumber evidence="5">3.6.3.-</ecNumber>
    </submittedName>
</protein>
<evidence type="ECO:0000313" key="5">
    <source>
        <dbReference type="EMBL" id="KAA1262395.1"/>
    </source>
</evidence>
<evidence type="ECO:0000259" key="4">
    <source>
        <dbReference type="PROSITE" id="PS50893"/>
    </source>
</evidence>
<feature type="region of interest" description="Disordered" evidence="3">
    <location>
        <begin position="1"/>
        <end position="24"/>
    </location>
</feature>
<dbReference type="AlphaFoldDB" id="A0A5B1CR04"/>
<dbReference type="Pfam" id="PF00005">
    <property type="entry name" value="ABC_tran"/>
    <property type="match status" value="1"/>
</dbReference>
<organism evidence="5 6">
    <name type="scientific">Rubripirellula obstinata</name>
    <dbReference type="NCBI Taxonomy" id="406547"/>
    <lineage>
        <taxon>Bacteria</taxon>
        <taxon>Pseudomonadati</taxon>
        <taxon>Planctomycetota</taxon>
        <taxon>Planctomycetia</taxon>
        <taxon>Pirellulales</taxon>
        <taxon>Pirellulaceae</taxon>
        <taxon>Rubripirellula</taxon>
    </lineage>
</organism>
<evidence type="ECO:0000313" key="6">
    <source>
        <dbReference type="Proteomes" id="UP000322699"/>
    </source>
</evidence>
<comment type="caution">
    <text evidence="5">The sequence shown here is derived from an EMBL/GenBank/DDBJ whole genome shotgun (WGS) entry which is preliminary data.</text>
</comment>
<dbReference type="SMART" id="SM00382">
    <property type="entry name" value="AAA"/>
    <property type="match status" value="1"/>
</dbReference>
<dbReference type="Gene3D" id="3.40.50.300">
    <property type="entry name" value="P-loop containing nucleotide triphosphate hydrolases"/>
    <property type="match status" value="1"/>
</dbReference>
<keyword evidence="5" id="KW-0378">Hydrolase</keyword>
<gene>
    <name evidence="5" type="primary">drrA_2</name>
    <name evidence="5" type="ORF">LF1_49590</name>
</gene>
<dbReference type="GO" id="GO:0005524">
    <property type="term" value="F:ATP binding"/>
    <property type="evidence" value="ECO:0007669"/>
    <property type="project" value="UniProtKB-KW"/>
</dbReference>
<evidence type="ECO:0000256" key="3">
    <source>
        <dbReference type="SAM" id="MobiDB-lite"/>
    </source>
</evidence>
<name>A0A5B1CR04_9BACT</name>
<sequence>MSVPPSSATVTPVDAGSKLASTSERMSAEQAANKAAEQAAQKIQTPAIRIDGLRKQFGSVEALRGVSFSQVCGQRLALLGPNGAGKTTTIRCLSGRTRPSSGTIELFGHPIDSMGVRDQLGIVPQEIALYGDLTTIENLRAFGRFHGLNRKTIKDRVQWALHWTGLEDRAGSLVNGFSGGMKRRVNLACGVLHQPSVLLLDEPTVGVDPQSRQKIFTMLDQLHRAGTSILLTTHHLDEAQQYSDQIVIIDQGTVVAEGTIDELIDQSVGRSRMVRLRIDRPLDRLLPSPLSKLGRVGSDQLSTRIDDVSKRLPQLLTAVHEQGYRVCDVDVSAPSLHDVFLHLTGHELRD</sequence>
<reference evidence="5 6" key="1">
    <citation type="submission" date="2019-08" db="EMBL/GenBank/DDBJ databases">
        <title>Deep-cultivation of Planctomycetes and their phenomic and genomic characterization uncovers novel biology.</title>
        <authorList>
            <person name="Wiegand S."/>
            <person name="Jogler M."/>
            <person name="Boedeker C."/>
            <person name="Pinto D."/>
            <person name="Vollmers J."/>
            <person name="Rivas-Marin E."/>
            <person name="Kohn T."/>
            <person name="Peeters S.H."/>
            <person name="Heuer A."/>
            <person name="Rast P."/>
            <person name="Oberbeckmann S."/>
            <person name="Bunk B."/>
            <person name="Jeske O."/>
            <person name="Meyerdierks A."/>
            <person name="Storesund J.E."/>
            <person name="Kallscheuer N."/>
            <person name="Luecker S."/>
            <person name="Lage O.M."/>
            <person name="Pohl T."/>
            <person name="Merkel B.J."/>
            <person name="Hornburger P."/>
            <person name="Mueller R.-W."/>
            <person name="Bruemmer F."/>
            <person name="Labrenz M."/>
            <person name="Spormann A.M."/>
            <person name="Op Den Camp H."/>
            <person name="Overmann J."/>
            <person name="Amann R."/>
            <person name="Jetten M.S.M."/>
            <person name="Mascher T."/>
            <person name="Medema M.H."/>
            <person name="Devos D.P."/>
            <person name="Kaster A.-K."/>
            <person name="Ovreas L."/>
            <person name="Rohde M."/>
            <person name="Galperin M.Y."/>
            <person name="Jogler C."/>
        </authorList>
    </citation>
    <scope>NUCLEOTIDE SEQUENCE [LARGE SCALE GENOMIC DNA]</scope>
    <source>
        <strain evidence="5 6">LF1</strain>
    </source>
</reference>
<evidence type="ECO:0000256" key="2">
    <source>
        <dbReference type="ARBA" id="ARBA00022840"/>
    </source>
</evidence>
<dbReference type="PANTHER" id="PTHR43582">
    <property type="entry name" value="LINEARMYCIN RESISTANCE ATP-BINDING PROTEIN LNRL"/>
    <property type="match status" value="1"/>
</dbReference>
<evidence type="ECO:0000256" key="1">
    <source>
        <dbReference type="ARBA" id="ARBA00022741"/>
    </source>
</evidence>
<accession>A0A5B1CR04</accession>
<dbReference type="EMBL" id="VRLW01000001">
    <property type="protein sequence ID" value="KAA1262395.1"/>
    <property type="molecule type" value="Genomic_DNA"/>
</dbReference>
<dbReference type="GO" id="GO:0016887">
    <property type="term" value="F:ATP hydrolysis activity"/>
    <property type="evidence" value="ECO:0007669"/>
    <property type="project" value="InterPro"/>
</dbReference>
<dbReference type="Proteomes" id="UP000322699">
    <property type="component" value="Unassembled WGS sequence"/>
</dbReference>
<dbReference type="EC" id="3.6.3.-" evidence="5"/>
<dbReference type="InterPro" id="IPR003439">
    <property type="entry name" value="ABC_transporter-like_ATP-bd"/>
</dbReference>
<dbReference type="InterPro" id="IPR003593">
    <property type="entry name" value="AAA+_ATPase"/>
</dbReference>
<keyword evidence="6" id="KW-1185">Reference proteome</keyword>
<dbReference type="SUPFAM" id="SSF52540">
    <property type="entry name" value="P-loop containing nucleoside triphosphate hydrolases"/>
    <property type="match status" value="1"/>
</dbReference>
<dbReference type="InterPro" id="IPR017871">
    <property type="entry name" value="ABC_transporter-like_CS"/>
</dbReference>
<dbReference type="PROSITE" id="PS00211">
    <property type="entry name" value="ABC_TRANSPORTER_1"/>
    <property type="match status" value="1"/>
</dbReference>
<dbReference type="InterPro" id="IPR027417">
    <property type="entry name" value="P-loop_NTPase"/>
</dbReference>
<dbReference type="RefSeq" id="WP_238383208.1">
    <property type="nucleotide sequence ID" value="NZ_LWSK01000157.1"/>
</dbReference>
<proteinExistence type="predicted"/>
<dbReference type="PROSITE" id="PS50893">
    <property type="entry name" value="ABC_TRANSPORTER_2"/>
    <property type="match status" value="1"/>
</dbReference>
<feature type="domain" description="ABC transporter" evidence="4">
    <location>
        <begin position="48"/>
        <end position="276"/>
    </location>
</feature>